<name>A0A1X6X8T2_9MICO</name>
<evidence type="ECO:0000313" key="4">
    <source>
        <dbReference type="Proteomes" id="UP000196581"/>
    </source>
</evidence>
<evidence type="ECO:0000313" key="3">
    <source>
        <dbReference type="EMBL" id="SLM95744.1"/>
    </source>
</evidence>
<evidence type="ECO:0000259" key="2">
    <source>
        <dbReference type="Pfam" id="PF03372"/>
    </source>
</evidence>
<dbReference type="SUPFAM" id="SSF56219">
    <property type="entry name" value="DNase I-like"/>
    <property type="match status" value="1"/>
</dbReference>
<sequence>MLAMHSLVPTTRGLALIVDSMLPWSWVLIAFLLLIALFRLSLLSIAGVLIPVVVWASMFWPFLRPSSDPVDPDFTIATQNVGARLPEPSATALNIIEQDPEIVTIQEIESVSGQIIQDQMDSHYAHSQVEGSVGVWSDWPMSEAEEVDLGLSWTRAFATTISTDQGDVRFYAVHLPSVRPGQEALRNAALTTMADRVENDSAERVIVAGDFNASSTDRYFSELTDDLTDSRKATGGGFGFTWPSKFPLTRLDHSLSRGLEPVGDEVQDRGTSDHRALLVSYDF</sequence>
<protein>
    <recommendedName>
        <fullName evidence="2">Endonuclease/exonuclease/phosphatase domain-containing protein</fullName>
    </recommendedName>
</protein>
<keyword evidence="1" id="KW-0812">Transmembrane</keyword>
<accession>A0A1X6X8T2</accession>
<feature type="transmembrane region" description="Helical" evidence="1">
    <location>
        <begin position="45"/>
        <end position="63"/>
    </location>
</feature>
<reference evidence="4" key="1">
    <citation type="submission" date="2017-02" db="EMBL/GenBank/DDBJ databases">
        <authorList>
            <person name="Dridi B."/>
        </authorList>
    </citation>
    <scope>NUCLEOTIDE SEQUENCE [LARGE SCALE GENOMIC DNA]</scope>
    <source>
        <strain evidence="4">B Co 03.10</strain>
    </source>
</reference>
<dbReference type="GO" id="GO:0003824">
    <property type="term" value="F:catalytic activity"/>
    <property type="evidence" value="ECO:0007669"/>
    <property type="project" value="InterPro"/>
</dbReference>
<dbReference type="InterPro" id="IPR005135">
    <property type="entry name" value="Endo/exonuclease/phosphatase"/>
</dbReference>
<keyword evidence="1" id="KW-0472">Membrane</keyword>
<dbReference type="Pfam" id="PF03372">
    <property type="entry name" value="Exo_endo_phos"/>
    <property type="match status" value="1"/>
</dbReference>
<organism evidence="3 4">
    <name type="scientific">Brevibacterium yomogidense</name>
    <dbReference type="NCBI Taxonomy" id="946573"/>
    <lineage>
        <taxon>Bacteria</taxon>
        <taxon>Bacillati</taxon>
        <taxon>Actinomycetota</taxon>
        <taxon>Actinomycetes</taxon>
        <taxon>Micrococcales</taxon>
        <taxon>Brevibacteriaceae</taxon>
        <taxon>Brevibacterium</taxon>
    </lineage>
</organism>
<gene>
    <name evidence="3" type="ORF">FM105_05040</name>
</gene>
<dbReference type="AlphaFoldDB" id="A0A1X6X8T2"/>
<dbReference type="Proteomes" id="UP000196581">
    <property type="component" value="Unassembled WGS sequence"/>
</dbReference>
<feature type="transmembrane region" description="Helical" evidence="1">
    <location>
        <begin position="20"/>
        <end position="38"/>
    </location>
</feature>
<dbReference type="InterPro" id="IPR036691">
    <property type="entry name" value="Endo/exonu/phosph_ase_sf"/>
</dbReference>
<proteinExistence type="predicted"/>
<dbReference type="EMBL" id="FWFF01000006">
    <property type="protein sequence ID" value="SLM95744.1"/>
    <property type="molecule type" value="Genomic_DNA"/>
</dbReference>
<feature type="domain" description="Endonuclease/exonuclease/phosphatase" evidence="2">
    <location>
        <begin position="78"/>
        <end position="274"/>
    </location>
</feature>
<evidence type="ECO:0000256" key="1">
    <source>
        <dbReference type="SAM" id="Phobius"/>
    </source>
</evidence>
<dbReference type="Gene3D" id="3.60.10.10">
    <property type="entry name" value="Endonuclease/exonuclease/phosphatase"/>
    <property type="match status" value="1"/>
</dbReference>
<keyword evidence="1" id="KW-1133">Transmembrane helix</keyword>
<keyword evidence="4" id="KW-1185">Reference proteome</keyword>